<gene>
    <name evidence="1" type="ORF">BN1723_020612</name>
</gene>
<accession>A0A0G4NQ94</accession>
<evidence type="ECO:0000313" key="1">
    <source>
        <dbReference type="EMBL" id="CRK48652.1"/>
    </source>
</evidence>
<feature type="non-terminal residue" evidence="1">
    <location>
        <position position="1"/>
    </location>
</feature>
<evidence type="ECO:0000313" key="2">
    <source>
        <dbReference type="Proteomes" id="UP000045706"/>
    </source>
</evidence>
<dbReference type="Proteomes" id="UP000045706">
    <property type="component" value="Unassembled WGS sequence"/>
</dbReference>
<organism evidence="1 2">
    <name type="scientific">Verticillium longisporum</name>
    <name type="common">Verticillium dahliae var. longisporum</name>
    <dbReference type="NCBI Taxonomy" id="100787"/>
    <lineage>
        <taxon>Eukaryota</taxon>
        <taxon>Fungi</taxon>
        <taxon>Dikarya</taxon>
        <taxon>Ascomycota</taxon>
        <taxon>Pezizomycotina</taxon>
        <taxon>Sordariomycetes</taxon>
        <taxon>Hypocreomycetidae</taxon>
        <taxon>Glomerellales</taxon>
        <taxon>Plectosphaerellaceae</taxon>
        <taxon>Verticillium</taxon>
    </lineage>
</organism>
<name>A0A0G4NQ94_VERLO</name>
<sequence length="75" mass="8694">HSRNCRGRSADQHFLHRIAERHRSGRHDHITPGHPVRRIPCRRVCSSQQHRLHRCQLTRQGGQHAASHCGSPRTN</sequence>
<feature type="non-terminal residue" evidence="1">
    <location>
        <position position="75"/>
    </location>
</feature>
<protein>
    <submittedName>
        <fullName evidence="1">Uncharacterized protein</fullName>
    </submittedName>
</protein>
<dbReference type="AlphaFoldDB" id="A0A0G4NQ94"/>
<dbReference type="EMBL" id="CVQI01037754">
    <property type="protein sequence ID" value="CRK48652.1"/>
    <property type="molecule type" value="Genomic_DNA"/>
</dbReference>
<proteinExistence type="predicted"/>
<reference evidence="2" key="1">
    <citation type="submission" date="2015-05" db="EMBL/GenBank/DDBJ databases">
        <authorList>
            <person name="Fogelqvist Johan"/>
        </authorList>
    </citation>
    <scope>NUCLEOTIDE SEQUENCE [LARGE SCALE GENOMIC DNA]</scope>
</reference>